<dbReference type="OrthoDB" id="448448at2759"/>
<dbReference type="PANTHER" id="PTHR45626">
    <property type="entry name" value="TRANSCRIPTION TERMINATION FACTOR 2-RELATED"/>
    <property type="match status" value="1"/>
</dbReference>
<dbReference type="EMBL" id="ML769391">
    <property type="protein sequence ID" value="KAE9408501.1"/>
    <property type="molecule type" value="Genomic_DNA"/>
</dbReference>
<reference evidence="7" key="1">
    <citation type="journal article" date="2019" name="Environ. Microbiol.">
        <title>Fungal ecological strategies reflected in gene transcription - a case study of two litter decomposers.</title>
        <authorList>
            <person name="Barbi F."/>
            <person name="Kohler A."/>
            <person name="Barry K."/>
            <person name="Baskaran P."/>
            <person name="Daum C."/>
            <person name="Fauchery L."/>
            <person name="Ihrmark K."/>
            <person name="Kuo A."/>
            <person name="LaButti K."/>
            <person name="Lipzen A."/>
            <person name="Morin E."/>
            <person name="Grigoriev I.V."/>
            <person name="Henrissat B."/>
            <person name="Lindahl B."/>
            <person name="Martin F."/>
        </authorList>
    </citation>
    <scope>NUCLEOTIDE SEQUENCE</scope>
    <source>
        <strain evidence="7">JB14</strain>
    </source>
</reference>
<dbReference type="GO" id="GO:0006281">
    <property type="term" value="P:DNA repair"/>
    <property type="evidence" value="ECO:0007669"/>
    <property type="project" value="TreeGrafter"/>
</dbReference>
<keyword evidence="1" id="KW-0547">Nucleotide-binding</keyword>
<dbReference type="InterPro" id="IPR001650">
    <property type="entry name" value="Helicase_C-like"/>
</dbReference>
<dbReference type="InterPro" id="IPR000330">
    <property type="entry name" value="SNF2_N"/>
</dbReference>
<dbReference type="InterPro" id="IPR014001">
    <property type="entry name" value="Helicase_ATP-bd"/>
</dbReference>
<dbReference type="CDD" id="cd18793">
    <property type="entry name" value="SF2_C_SNF"/>
    <property type="match status" value="1"/>
</dbReference>
<accession>A0A6A4ID62</accession>
<dbReference type="Gene3D" id="3.40.50.300">
    <property type="entry name" value="P-loop containing nucleotide triphosphate hydrolases"/>
    <property type="match status" value="1"/>
</dbReference>
<organism evidence="7 8">
    <name type="scientific">Gymnopus androsaceus JB14</name>
    <dbReference type="NCBI Taxonomy" id="1447944"/>
    <lineage>
        <taxon>Eukaryota</taxon>
        <taxon>Fungi</taxon>
        <taxon>Dikarya</taxon>
        <taxon>Basidiomycota</taxon>
        <taxon>Agaricomycotina</taxon>
        <taxon>Agaricomycetes</taxon>
        <taxon>Agaricomycetidae</taxon>
        <taxon>Agaricales</taxon>
        <taxon>Marasmiineae</taxon>
        <taxon>Omphalotaceae</taxon>
        <taxon>Gymnopus</taxon>
    </lineage>
</organism>
<evidence type="ECO:0000256" key="4">
    <source>
        <dbReference type="ARBA" id="ARBA00022840"/>
    </source>
</evidence>
<feature type="compositionally biased region" description="Basic and acidic residues" evidence="5">
    <location>
        <begin position="45"/>
        <end position="56"/>
    </location>
</feature>
<dbReference type="Gene3D" id="3.40.50.10810">
    <property type="entry name" value="Tandem AAA-ATPase domain"/>
    <property type="match status" value="1"/>
</dbReference>
<feature type="region of interest" description="Disordered" evidence="5">
    <location>
        <begin position="1"/>
        <end position="151"/>
    </location>
</feature>
<keyword evidence="3" id="KW-0347">Helicase</keyword>
<dbReference type="CDD" id="cd18008">
    <property type="entry name" value="DEXDc_SHPRH-like"/>
    <property type="match status" value="1"/>
</dbReference>
<feature type="compositionally biased region" description="Low complexity" evidence="5">
    <location>
        <begin position="67"/>
        <end position="81"/>
    </location>
</feature>
<proteinExistence type="predicted"/>
<gene>
    <name evidence="7" type="ORF">BT96DRAFT_914058</name>
</gene>
<dbReference type="InterPro" id="IPR050628">
    <property type="entry name" value="SNF2_RAD54_helicase_TF"/>
</dbReference>
<dbReference type="SMART" id="SM00490">
    <property type="entry name" value="HELICc"/>
    <property type="match status" value="1"/>
</dbReference>
<dbReference type="PROSITE" id="PS51192">
    <property type="entry name" value="HELICASE_ATP_BIND_1"/>
    <property type="match status" value="1"/>
</dbReference>
<dbReference type="InterPro" id="IPR027417">
    <property type="entry name" value="P-loop_NTPase"/>
</dbReference>
<dbReference type="Pfam" id="PF00271">
    <property type="entry name" value="Helicase_C"/>
    <property type="match status" value="2"/>
</dbReference>
<feature type="compositionally biased region" description="Polar residues" evidence="5">
    <location>
        <begin position="118"/>
        <end position="133"/>
    </location>
</feature>
<evidence type="ECO:0000256" key="1">
    <source>
        <dbReference type="ARBA" id="ARBA00022741"/>
    </source>
</evidence>
<dbReference type="InterPro" id="IPR049730">
    <property type="entry name" value="SNF2/RAD54-like_C"/>
</dbReference>
<dbReference type="InterPro" id="IPR038718">
    <property type="entry name" value="SNF2-like_sf"/>
</dbReference>
<dbReference type="GO" id="GO:0008094">
    <property type="term" value="F:ATP-dependent activity, acting on DNA"/>
    <property type="evidence" value="ECO:0007669"/>
    <property type="project" value="TreeGrafter"/>
</dbReference>
<evidence type="ECO:0000259" key="6">
    <source>
        <dbReference type="PROSITE" id="PS51192"/>
    </source>
</evidence>
<evidence type="ECO:0000313" key="8">
    <source>
        <dbReference type="Proteomes" id="UP000799118"/>
    </source>
</evidence>
<dbReference type="AlphaFoldDB" id="A0A6A4ID62"/>
<dbReference type="SUPFAM" id="SSF52540">
    <property type="entry name" value="P-loop containing nucleoside triphosphate hydrolases"/>
    <property type="match status" value="2"/>
</dbReference>
<dbReference type="Proteomes" id="UP000799118">
    <property type="component" value="Unassembled WGS sequence"/>
</dbReference>
<feature type="domain" description="Helicase ATP-binding" evidence="6">
    <location>
        <begin position="195"/>
        <end position="373"/>
    </location>
</feature>
<sequence length="705" mass="80981">MKPQLYPDIKNLQFNGHDKSTLKPTNSGLGEDASPNPRFIPNEQNEIKQEVDEVIHSPKQHRRSTNTSTSPSQRRSGPRQSEPNIAAQMQSLSLNIEKATPTKPQRKARNSEPPRTGSFASPKSESNREQQSFSSKPQSPISRRPRRSNSNEKNVFELLNEHNSWDYSSRNLDTSLKYSSFELKPHQAHARDWMAAQEDAEMGGLLADEMGLGKTIQMIVCIIDHRLKMQVEGKAVGPTLIVGPKSIILQWEDEIQRMIYPSRRLKVIIYHGSRRSQRFPSSILFGADIVITTYGTLSSDWANNEANKSPRGLFEIPWLRVVLDEAHEIRNPDTKKAKASFAVSAPYKWCLTGTPLQNTIMDLHSVFRFVGIEDFSDKQWYQREIERPIMKGSRDEAEHAQRLLKPALQKIMLRRLKTDLVNGRPILLLPDISIKDVNVELSELERKFYDLLEQRMHEILADLSRKVGSKSITFFSTAFVLLLRLRQACLHPSLLVSNSQQVEDEDEKDEDDTEDESMYLKKAVQSYLATCILCGKSNQSEAHRRSSSTKITFMLDLLHEIKARPGNEKTIVFSTFTSMLNIIEHFMQENGIKFVRLDGTMSLESRKDALNNIQRLNLTSCNNVILFDLWWNPAVEEQAFGRAHRMGQNKKVHIYRLIVSNSVEERIVELQDRKKKLATETLDRSKMGERELSKDQQILHLLHYR</sequence>
<protein>
    <recommendedName>
        <fullName evidence="6">Helicase ATP-binding domain-containing protein</fullName>
    </recommendedName>
</protein>
<keyword evidence="8" id="KW-1185">Reference proteome</keyword>
<dbReference type="SMART" id="SM00487">
    <property type="entry name" value="DEXDc"/>
    <property type="match status" value="1"/>
</dbReference>
<keyword evidence="4" id="KW-0067">ATP-binding</keyword>
<name>A0A6A4ID62_9AGAR</name>
<dbReference type="PANTHER" id="PTHR45626:SF17">
    <property type="entry name" value="HELICASE-LIKE TRANSCRIPTION FACTOR"/>
    <property type="match status" value="1"/>
</dbReference>
<dbReference type="GO" id="GO:0004386">
    <property type="term" value="F:helicase activity"/>
    <property type="evidence" value="ECO:0007669"/>
    <property type="project" value="UniProtKB-KW"/>
</dbReference>
<dbReference type="GO" id="GO:0016787">
    <property type="term" value="F:hydrolase activity"/>
    <property type="evidence" value="ECO:0007669"/>
    <property type="project" value="UniProtKB-KW"/>
</dbReference>
<evidence type="ECO:0000256" key="2">
    <source>
        <dbReference type="ARBA" id="ARBA00022801"/>
    </source>
</evidence>
<evidence type="ECO:0000256" key="3">
    <source>
        <dbReference type="ARBA" id="ARBA00022806"/>
    </source>
</evidence>
<dbReference type="Pfam" id="PF00176">
    <property type="entry name" value="SNF2-rel_dom"/>
    <property type="match status" value="1"/>
</dbReference>
<evidence type="ECO:0000256" key="5">
    <source>
        <dbReference type="SAM" id="MobiDB-lite"/>
    </source>
</evidence>
<dbReference type="GO" id="GO:0005634">
    <property type="term" value="C:nucleus"/>
    <property type="evidence" value="ECO:0007669"/>
    <property type="project" value="TreeGrafter"/>
</dbReference>
<keyword evidence="2" id="KW-0378">Hydrolase</keyword>
<dbReference type="GO" id="GO:0005524">
    <property type="term" value="F:ATP binding"/>
    <property type="evidence" value="ECO:0007669"/>
    <property type="project" value="UniProtKB-KW"/>
</dbReference>
<evidence type="ECO:0000313" key="7">
    <source>
        <dbReference type="EMBL" id="KAE9408501.1"/>
    </source>
</evidence>